<feature type="compositionally biased region" description="Basic residues" evidence="17">
    <location>
        <begin position="68"/>
        <end position="77"/>
    </location>
</feature>
<evidence type="ECO:0000256" key="7">
    <source>
        <dbReference type="ARBA" id="ARBA00022723"/>
    </source>
</evidence>
<protein>
    <recommendedName>
        <fullName evidence="14">E3 ubiquitin-protein ligase RNFT1</fullName>
        <ecNumber evidence="4">2.3.2.27</ecNumber>
    </recommendedName>
    <alternativeName>
        <fullName evidence="15">RING finger and transmembrane domain-containing protein 1</fullName>
    </alternativeName>
</protein>
<keyword evidence="9" id="KW-0833">Ubl conjugation pathway</keyword>
<evidence type="ECO:0000256" key="2">
    <source>
        <dbReference type="ARBA" id="ARBA00004127"/>
    </source>
</evidence>
<dbReference type="SUPFAM" id="SSF57850">
    <property type="entry name" value="RING/U-box"/>
    <property type="match status" value="1"/>
</dbReference>
<dbReference type="GO" id="GO:0061630">
    <property type="term" value="F:ubiquitin protein ligase activity"/>
    <property type="evidence" value="ECO:0007669"/>
    <property type="project" value="UniProtKB-EC"/>
</dbReference>
<keyword evidence="21" id="KW-1185">Reference proteome</keyword>
<dbReference type="InterPro" id="IPR017907">
    <property type="entry name" value="Znf_RING_CS"/>
</dbReference>
<proteinExistence type="predicted"/>
<evidence type="ECO:0000256" key="4">
    <source>
        <dbReference type="ARBA" id="ARBA00012483"/>
    </source>
</evidence>
<evidence type="ECO:0000256" key="17">
    <source>
        <dbReference type="SAM" id="MobiDB-lite"/>
    </source>
</evidence>
<evidence type="ECO:0000256" key="12">
    <source>
        <dbReference type="ARBA" id="ARBA00023136"/>
    </source>
</evidence>
<evidence type="ECO:0000256" key="9">
    <source>
        <dbReference type="ARBA" id="ARBA00022786"/>
    </source>
</evidence>
<dbReference type="PROSITE" id="PS50089">
    <property type="entry name" value="ZF_RING_2"/>
    <property type="match status" value="1"/>
</dbReference>
<feature type="compositionally biased region" description="Polar residues" evidence="17">
    <location>
        <begin position="87"/>
        <end position="96"/>
    </location>
</feature>
<comment type="subcellular location">
    <subcellularLocation>
        <location evidence="2">Endomembrane system</location>
        <topology evidence="2">Multi-pass membrane protein</topology>
    </subcellularLocation>
</comment>
<evidence type="ECO:0000256" key="10">
    <source>
        <dbReference type="ARBA" id="ARBA00022833"/>
    </source>
</evidence>
<keyword evidence="12 18" id="KW-0472">Membrane</keyword>
<evidence type="ECO:0000256" key="6">
    <source>
        <dbReference type="ARBA" id="ARBA00022692"/>
    </source>
</evidence>
<reference evidence="20" key="1">
    <citation type="submission" date="2022-03" db="EMBL/GenBank/DDBJ databases">
        <authorList>
            <person name="Alioto T."/>
            <person name="Alioto T."/>
            <person name="Gomez Garrido J."/>
        </authorList>
    </citation>
    <scope>NUCLEOTIDE SEQUENCE</scope>
</reference>
<organism evidence="20 21">
    <name type="scientific">Pelobates cultripes</name>
    <name type="common">Western spadefoot toad</name>
    <dbReference type="NCBI Taxonomy" id="61616"/>
    <lineage>
        <taxon>Eukaryota</taxon>
        <taxon>Metazoa</taxon>
        <taxon>Chordata</taxon>
        <taxon>Craniata</taxon>
        <taxon>Vertebrata</taxon>
        <taxon>Euteleostomi</taxon>
        <taxon>Amphibia</taxon>
        <taxon>Batrachia</taxon>
        <taxon>Anura</taxon>
        <taxon>Pelobatoidea</taxon>
        <taxon>Pelobatidae</taxon>
        <taxon>Pelobates</taxon>
    </lineage>
</organism>
<evidence type="ECO:0000313" key="20">
    <source>
        <dbReference type="EMBL" id="CAH2222141.1"/>
    </source>
</evidence>
<evidence type="ECO:0000256" key="3">
    <source>
        <dbReference type="ARBA" id="ARBA00004906"/>
    </source>
</evidence>
<gene>
    <name evidence="20" type="ORF">PECUL_23A045117</name>
</gene>
<comment type="pathway">
    <text evidence="3">Protein modification; protein ubiquitination.</text>
</comment>
<feature type="transmembrane region" description="Helical" evidence="18">
    <location>
        <begin position="280"/>
        <end position="299"/>
    </location>
</feature>
<evidence type="ECO:0000256" key="15">
    <source>
        <dbReference type="ARBA" id="ARBA00042946"/>
    </source>
</evidence>
<dbReference type="InterPro" id="IPR013083">
    <property type="entry name" value="Znf_RING/FYVE/PHD"/>
</dbReference>
<dbReference type="GO" id="GO:0005783">
    <property type="term" value="C:endoplasmic reticulum"/>
    <property type="evidence" value="ECO:0007669"/>
    <property type="project" value="TreeGrafter"/>
</dbReference>
<keyword evidence="7" id="KW-0479">Metal-binding</keyword>
<keyword evidence="5" id="KW-0808">Transferase</keyword>
<dbReference type="Proteomes" id="UP001295444">
    <property type="component" value="Chromosome 01"/>
</dbReference>
<feature type="compositionally biased region" description="Polar residues" evidence="17">
    <location>
        <begin position="1"/>
        <end position="21"/>
    </location>
</feature>
<accession>A0AAD1VP49</accession>
<dbReference type="PANTHER" id="PTHR15860">
    <property type="entry name" value="UNCHARACTERIZED RING FINGER-CONTAINING PROTEIN"/>
    <property type="match status" value="1"/>
</dbReference>
<evidence type="ECO:0000256" key="5">
    <source>
        <dbReference type="ARBA" id="ARBA00022679"/>
    </source>
</evidence>
<feature type="domain" description="RING-type" evidence="19">
    <location>
        <begin position="334"/>
        <end position="372"/>
    </location>
</feature>
<evidence type="ECO:0000256" key="14">
    <source>
        <dbReference type="ARBA" id="ARBA00039413"/>
    </source>
</evidence>
<dbReference type="AlphaFoldDB" id="A0AAD1VP49"/>
<dbReference type="Gene3D" id="3.30.40.10">
    <property type="entry name" value="Zinc/RING finger domain, C3HC4 (zinc finger)"/>
    <property type="match status" value="1"/>
</dbReference>
<keyword evidence="8 16" id="KW-0863">Zinc-finger</keyword>
<dbReference type="PROSITE" id="PS00518">
    <property type="entry name" value="ZF_RING_1"/>
    <property type="match status" value="1"/>
</dbReference>
<evidence type="ECO:0000256" key="1">
    <source>
        <dbReference type="ARBA" id="ARBA00000900"/>
    </source>
</evidence>
<feature type="transmembrane region" description="Helical" evidence="18">
    <location>
        <begin position="165"/>
        <end position="186"/>
    </location>
</feature>
<feature type="transmembrane region" description="Helical" evidence="18">
    <location>
        <begin position="243"/>
        <end position="265"/>
    </location>
</feature>
<comment type="catalytic activity">
    <reaction evidence="1">
        <text>S-ubiquitinyl-[E2 ubiquitin-conjugating enzyme]-L-cysteine + [acceptor protein]-L-lysine = [E2 ubiquitin-conjugating enzyme]-L-cysteine + N(6)-ubiquitinyl-[acceptor protein]-L-lysine.</text>
        <dbReference type="EC" id="2.3.2.27"/>
    </reaction>
</comment>
<dbReference type="InterPro" id="IPR001841">
    <property type="entry name" value="Znf_RING"/>
</dbReference>
<keyword evidence="6 18" id="KW-0812">Transmembrane</keyword>
<evidence type="ECO:0000313" key="21">
    <source>
        <dbReference type="Proteomes" id="UP001295444"/>
    </source>
</evidence>
<evidence type="ECO:0000256" key="16">
    <source>
        <dbReference type="PROSITE-ProRule" id="PRU00175"/>
    </source>
</evidence>
<feature type="transmembrane region" description="Helical" evidence="18">
    <location>
        <begin position="116"/>
        <end position="144"/>
    </location>
</feature>
<sequence>MHTNSGHPLHQTGNGESSSVCLTLPPIRHPAEGSSMTGDVAVEMHSTDSDSGPRSGSRQARANPHGRFQNKHSHVHTQSHETGGTEAPNNTDSRENSSSISEALHFYPWLEKSFPYILIFGAKLIVQHITGISVGIGLLTTFLYANKCIVNQVFLREKCSRLQCIWVIAFLTCSSVLLYYTFYTQALYYSLIFMNPSLGPLQFWDALWVVGITDFIVKFFFMGLKCLVLLVPSFVVSYKSKGYWYMALEEIAQYFCMFVSTPVWFRYLTDYGAETSGAEWHFGVLLALLYLILKLFILFGQWKKSANNLLLFFTQPTYGTPATKRQCSEADDICAICQAEFTKPTVLVCQHVFCEECISSWFNREKTCPLCRTVISNHHHKWKDGATSLQLQLF</sequence>
<dbReference type="EMBL" id="OW240912">
    <property type="protein sequence ID" value="CAH2222141.1"/>
    <property type="molecule type" value="Genomic_DNA"/>
</dbReference>
<dbReference type="EC" id="2.3.2.27" evidence="4"/>
<name>A0AAD1VP49_PELCU</name>
<feature type="transmembrane region" description="Helical" evidence="18">
    <location>
        <begin position="206"/>
        <end position="231"/>
    </location>
</feature>
<keyword evidence="10" id="KW-0862">Zinc</keyword>
<evidence type="ECO:0000256" key="8">
    <source>
        <dbReference type="ARBA" id="ARBA00022771"/>
    </source>
</evidence>
<dbReference type="SMART" id="SM00184">
    <property type="entry name" value="RING"/>
    <property type="match status" value="1"/>
</dbReference>
<dbReference type="Pfam" id="PF13639">
    <property type="entry name" value="zf-RING_2"/>
    <property type="match status" value="1"/>
</dbReference>
<evidence type="ECO:0000256" key="18">
    <source>
        <dbReference type="SAM" id="Phobius"/>
    </source>
</evidence>
<dbReference type="GO" id="GO:0008270">
    <property type="term" value="F:zinc ion binding"/>
    <property type="evidence" value="ECO:0007669"/>
    <property type="project" value="UniProtKB-KW"/>
</dbReference>
<feature type="compositionally biased region" description="Polar residues" evidence="17">
    <location>
        <begin position="49"/>
        <end position="60"/>
    </location>
</feature>
<evidence type="ECO:0000256" key="11">
    <source>
        <dbReference type="ARBA" id="ARBA00022989"/>
    </source>
</evidence>
<dbReference type="GO" id="GO:1904294">
    <property type="term" value="P:positive regulation of ERAD pathway"/>
    <property type="evidence" value="ECO:0007669"/>
    <property type="project" value="InterPro"/>
</dbReference>
<evidence type="ECO:0000256" key="13">
    <source>
        <dbReference type="ARBA" id="ARBA00037172"/>
    </source>
</evidence>
<comment type="function">
    <text evidence="13">E3 ubiquitin-protein ligase that acts in the endoplasmic reticulum (ER)-associated degradation (ERAD) pathway, which targets misfolded proteins that accumulate in the endoplasmic reticulum (ER) for ubiquitination and subsequent proteasome-mediated degradation. Protects cells from ER stress-induced apoptosis.</text>
</comment>
<keyword evidence="11 18" id="KW-1133">Transmembrane helix</keyword>
<evidence type="ECO:0000259" key="19">
    <source>
        <dbReference type="PROSITE" id="PS50089"/>
    </source>
</evidence>
<feature type="region of interest" description="Disordered" evidence="17">
    <location>
        <begin position="1"/>
        <end position="96"/>
    </location>
</feature>
<dbReference type="InterPro" id="IPR044235">
    <property type="entry name" value="RNFT1/2"/>
</dbReference>
<dbReference type="PANTHER" id="PTHR15860:SF1">
    <property type="entry name" value="E3 UBIQUITIN-PROTEIN LIGASE RNFT1"/>
    <property type="match status" value="1"/>
</dbReference>